<feature type="domain" description="HTH luxR-type" evidence="7">
    <location>
        <begin position="138"/>
        <end position="187"/>
    </location>
</feature>
<dbReference type="Pfam" id="PF08281">
    <property type="entry name" value="Sigma70_r4_2"/>
    <property type="match status" value="1"/>
</dbReference>
<keyword evidence="4" id="KW-0238">DNA-binding</keyword>
<dbReference type="InterPro" id="IPR013324">
    <property type="entry name" value="RNA_pol_sigma_r3/r4-like"/>
</dbReference>
<evidence type="ECO:0000256" key="3">
    <source>
        <dbReference type="ARBA" id="ARBA00023082"/>
    </source>
</evidence>
<dbReference type="PANTHER" id="PTHR43133:SF8">
    <property type="entry name" value="RNA POLYMERASE SIGMA FACTOR HI_1459-RELATED"/>
    <property type="match status" value="1"/>
</dbReference>
<feature type="region of interest" description="Disordered" evidence="6">
    <location>
        <begin position="1"/>
        <end position="23"/>
    </location>
</feature>
<evidence type="ECO:0000313" key="8">
    <source>
        <dbReference type="EMBL" id="SNR48831.1"/>
    </source>
</evidence>
<feature type="compositionally biased region" description="Basic residues" evidence="6">
    <location>
        <begin position="197"/>
        <end position="208"/>
    </location>
</feature>
<feature type="region of interest" description="Disordered" evidence="6">
    <location>
        <begin position="189"/>
        <end position="208"/>
    </location>
</feature>
<dbReference type="SUPFAM" id="SSF88946">
    <property type="entry name" value="Sigma2 domain of RNA polymerase sigma factors"/>
    <property type="match status" value="1"/>
</dbReference>
<dbReference type="EMBL" id="FZNR01000002">
    <property type="protein sequence ID" value="SNR48831.1"/>
    <property type="molecule type" value="Genomic_DNA"/>
</dbReference>
<dbReference type="GO" id="GO:0003677">
    <property type="term" value="F:DNA binding"/>
    <property type="evidence" value="ECO:0007669"/>
    <property type="project" value="UniProtKB-KW"/>
</dbReference>
<dbReference type="NCBIfam" id="TIGR02937">
    <property type="entry name" value="sigma70-ECF"/>
    <property type="match status" value="1"/>
</dbReference>
<evidence type="ECO:0000259" key="7">
    <source>
        <dbReference type="SMART" id="SM00421"/>
    </source>
</evidence>
<gene>
    <name evidence="8" type="ORF">SAMN06264365_102803</name>
</gene>
<dbReference type="Proteomes" id="UP000198415">
    <property type="component" value="Unassembled WGS sequence"/>
</dbReference>
<proteinExistence type="inferred from homology"/>
<dbReference type="GO" id="GO:0006352">
    <property type="term" value="P:DNA-templated transcription initiation"/>
    <property type="evidence" value="ECO:0007669"/>
    <property type="project" value="InterPro"/>
</dbReference>
<evidence type="ECO:0000256" key="4">
    <source>
        <dbReference type="ARBA" id="ARBA00023125"/>
    </source>
</evidence>
<reference evidence="8 9" key="1">
    <citation type="submission" date="2017-06" db="EMBL/GenBank/DDBJ databases">
        <authorList>
            <person name="Kim H.J."/>
            <person name="Triplett B.A."/>
        </authorList>
    </citation>
    <scope>NUCLEOTIDE SEQUENCE [LARGE SCALE GENOMIC DNA]</scope>
    <source>
        <strain evidence="8 9">DSM 43151</strain>
    </source>
</reference>
<dbReference type="AlphaFoldDB" id="A0A238WR10"/>
<keyword evidence="5" id="KW-0804">Transcription</keyword>
<dbReference type="GO" id="GO:0016987">
    <property type="term" value="F:sigma factor activity"/>
    <property type="evidence" value="ECO:0007669"/>
    <property type="project" value="UniProtKB-KW"/>
</dbReference>
<protein>
    <submittedName>
        <fullName evidence="8">RNA polymerase sigma factor, sigma-70 family</fullName>
    </submittedName>
</protein>
<dbReference type="InterPro" id="IPR000792">
    <property type="entry name" value="Tscrpt_reg_LuxR_C"/>
</dbReference>
<dbReference type="InterPro" id="IPR036388">
    <property type="entry name" value="WH-like_DNA-bd_sf"/>
</dbReference>
<dbReference type="SUPFAM" id="SSF88659">
    <property type="entry name" value="Sigma3 and sigma4 domains of RNA polymerase sigma factors"/>
    <property type="match status" value="1"/>
</dbReference>
<organism evidence="8 9">
    <name type="scientific">Actinoplanes regularis</name>
    <dbReference type="NCBI Taxonomy" id="52697"/>
    <lineage>
        <taxon>Bacteria</taxon>
        <taxon>Bacillati</taxon>
        <taxon>Actinomycetota</taxon>
        <taxon>Actinomycetes</taxon>
        <taxon>Micromonosporales</taxon>
        <taxon>Micromonosporaceae</taxon>
        <taxon>Actinoplanes</taxon>
    </lineage>
</organism>
<keyword evidence="3" id="KW-0731">Sigma factor</keyword>
<dbReference type="CDD" id="cd06171">
    <property type="entry name" value="Sigma70_r4"/>
    <property type="match status" value="1"/>
</dbReference>
<evidence type="ECO:0000256" key="2">
    <source>
        <dbReference type="ARBA" id="ARBA00023015"/>
    </source>
</evidence>
<dbReference type="InterPro" id="IPR013249">
    <property type="entry name" value="RNA_pol_sigma70_r4_t2"/>
</dbReference>
<dbReference type="Gene3D" id="1.10.1740.10">
    <property type="match status" value="1"/>
</dbReference>
<dbReference type="PANTHER" id="PTHR43133">
    <property type="entry name" value="RNA POLYMERASE ECF-TYPE SIGMA FACTO"/>
    <property type="match status" value="1"/>
</dbReference>
<dbReference type="InterPro" id="IPR039425">
    <property type="entry name" value="RNA_pol_sigma-70-like"/>
</dbReference>
<keyword evidence="2" id="KW-0805">Transcription regulation</keyword>
<dbReference type="OrthoDB" id="3383670at2"/>
<dbReference type="SMART" id="SM00421">
    <property type="entry name" value="HTH_LUXR"/>
    <property type="match status" value="1"/>
</dbReference>
<sequence length="208" mass="23964">MSAVDGSAALIPQPDEGEEARRAEAGRLKKKYDEEFVVFTEQSYHLAERILRAWCWNREALEDALHEAYLHGRVQWSKIRDYRDPIAWIITTARNKLLNEHDRRQREAAMPPEVLPPVGTQSDLADAWEAQETLRGWLQQLPARHAEVFQMSREGFSNQEIARILGLADSSVRSYKVAARQQLRQLAEEAGYTDSKSRRRLGSTRGHR</sequence>
<dbReference type="Gene3D" id="1.10.10.10">
    <property type="entry name" value="Winged helix-like DNA-binding domain superfamily/Winged helix DNA-binding domain"/>
    <property type="match status" value="1"/>
</dbReference>
<evidence type="ECO:0000256" key="1">
    <source>
        <dbReference type="ARBA" id="ARBA00010641"/>
    </source>
</evidence>
<comment type="similarity">
    <text evidence="1">Belongs to the sigma-70 factor family. ECF subfamily.</text>
</comment>
<name>A0A238WR10_9ACTN</name>
<dbReference type="RefSeq" id="WP_089292548.1">
    <property type="nucleotide sequence ID" value="NZ_BOMU01000018.1"/>
</dbReference>
<keyword evidence="9" id="KW-1185">Reference proteome</keyword>
<evidence type="ECO:0000313" key="9">
    <source>
        <dbReference type="Proteomes" id="UP000198415"/>
    </source>
</evidence>
<evidence type="ECO:0000256" key="5">
    <source>
        <dbReference type="ARBA" id="ARBA00023163"/>
    </source>
</evidence>
<dbReference type="InterPro" id="IPR013325">
    <property type="entry name" value="RNA_pol_sigma_r2"/>
</dbReference>
<accession>A0A238WR10</accession>
<evidence type="ECO:0000256" key="6">
    <source>
        <dbReference type="SAM" id="MobiDB-lite"/>
    </source>
</evidence>
<dbReference type="InterPro" id="IPR014284">
    <property type="entry name" value="RNA_pol_sigma-70_dom"/>
</dbReference>